<evidence type="ECO:0000313" key="15">
    <source>
        <dbReference type="Proteomes" id="UP000316360"/>
    </source>
</evidence>
<dbReference type="InterPro" id="IPR036565">
    <property type="entry name" value="Mur-like_cat_sf"/>
</dbReference>
<dbReference type="PROSITE" id="PS01011">
    <property type="entry name" value="FOLYLPOLYGLU_SYNT_1"/>
    <property type="match status" value="1"/>
</dbReference>
<keyword evidence="8" id="KW-0460">Magnesium</keyword>
<dbReference type="InterPro" id="IPR036615">
    <property type="entry name" value="Mur_ligase_C_dom_sf"/>
</dbReference>
<name>A0A523RZ95_UNCAE</name>
<evidence type="ECO:0000256" key="10">
    <source>
        <dbReference type="ARBA" id="ARBA00047493"/>
    </source>
</evidence>
<dbReference type="PROSITE" id="PS01012">
    <property type="entry name" value="FOLYLPOLYGLU_SYNT_2"/>
    <property type="match status" value="1"/>
</dbReference>
<comment type="cofactor">
    <cofactor evidence="1">
        <name>Mg(2+)</name>
        <dbReference type="ChEBI" id="CHEBI:18420"/>
    </cofactor>
</comment>
<keyword evidence="6 11" id="KW-0547">Nucleotide-binding</keyword>
<dbReference type="GO" id="GO:0004326">
    <property type="term" value="F:tetrahydrofolylpolyglutamate synthase activity"/>
    <property type="evidence" value="ECO:0007669"/>
    <property type="project" value="UniProtKB-EC"/>
</dbReference>
<gene>
    <name evidence="14" type="ORF">E3J84_03290</name>
</gene>
<dbReference type="SUPFAM" id="SSF53244">
    <property type="entry name" value="MurD-like peptide ligases, peptide-binding domain"/>
    <property type="match status" value="1"/>
</dbReference>
<comment type="caution">
    <text evidence="14">The sequence shown here is derived from an EMBL/GenBank/DDBJ whole genome shotgun (WGS) entry which is preliminary data.</text>
</comment>
<dbReference type="Pfam" id="PF08245">
    <property type="entry name" value="Mur_ligase_M"/>
    <property type="match status" value="1"/>
</dbReference>
<dbReference type="GO" id="GO:0046872">
    <property type="term" value="F:metal ion binding"/>
    <property type="evidence" value="ECO:0007669"/>
    <property type="project" value="UniProtKB-KW"/>
</dbReference>
<dbReference type="AlphaFoldDB" id="A0A523RZ95"/>
<dbReference type="EC" id="6.3.2.17" evidence="3"/>
<dbReference type="Gene3D" id="3.90.190.20">
    <property type="entry name" value="Mur ligase, C-terminal domain"/>
    <property type="match status" value="1"/>
</dbReference>
<dbReference type="PANTHER" id="PTHR11136:SF0">
    <property type="entry name" value="DIHYDROFOLATE SYNTHETASE-RELATED"/>
    <property type="match status" value="1"/>
</dbReference>
<keyword evidence="5" id="KW-0479">Metal-binding</keyword>
<evidence type="ECO:0000259" key="13">
    <source>
        <dbReference type="Pfam" id="PF08245"/>
    </source>
</evidence>
<evidence type="ECO:0000313" key="14">
    <source>
        <dbReference type="EMBL" id="TET11097.1"/>
    </source>
</evidence>
<keyword evidence="7 11" id="KW-0067">ATP-binding</keyword>
<protein>
    <recommendedName>
        <fullName evidence="3">tetrahydrofolate synthase</fullName>
        <ecNumber evidence="3">6.3.2.17</ecNumber>
    </recommendedName>
    <alternativeName>
        <fullName evidence="9">Tetrahydrofolylpolyglutamate synthase</fullName>
    </alternativeName>
</protein>
<accession>A0A523RZ95</accession>
<evidence type="ECO:0000256" key="4">
    <source>
        <dbReference type="ARBA" id="ARBA00022598"/>
    </source>
</evidence>
<dbReference type="GO" id="GO:0008841">
    <property type="term" value="F:dihydrofolate synthase activity"/>
    <property type="evidence" value="ECO:0007669"/>
    <property type="project" value="TreeGrafter"/>
</dbReference>
<feature type="domain" description="Mur ligase C-terminal" evidence="12">
    <location>
        <begin position="305"/>
        <end position="426"/>
    </location>
</feature>
<evidence type="ECO:0000256" key="2">
    <source>
        <dbReference type="ARBA" id="ARBA00008276"/>
    </source>
</evidence>
<dbReference type="InterPro" id="IPR004101">
    <property type="entry name" value="Mur_ligase_C"/>
</dbReference>
<dbReference type="SUPFAM" id="SSF53623">
    <property type="entry name" value="MurD-like peptide ligases, catalytic domain"/>
    <property type="match status" value="1"/>
</dbReference>
<evidence type="ECO:0000259" key="12">
    <source>
        <dbReference type="Pfam" id="PF02875"/>
    </source>
</evidence>
<dbReference type="Pfam" id="PF02875">
    <property type="entry name" value="Mur_ligase_C"/>
    <property type="match status" value="1"/>
</dbReference>
<dbReference type="InterPro" id="IPR013221">
    <property type="entry name" value="Mur_ligase_cen"/>
</dbReference>
<dbReference type="EMBL" id="SOKJ01000180">
    <property type="protein sequence ID" value="TET11097.1"/>
    <property type="molecule type" value="Genomic_DNA"/>
</dbReference>
<dbReference type="Proteomes" id="UP000316360">
    <property type="component" value="Unassembled WGS sequence"/>
</dbReference>
<proteinExistence type="inferred from homology"/>
<dbReference type="Gene3D" id="3.40.1190.10">
    <property type="entry name" value="Mur-like, catalytic domain"/>
    <property type="match status" value="1"/>
</dbReference>
<keyword evidence="4 11" id="KW-0436">Ligase</keyword>
<dbReference type="PANTHER" id="PTHR11136">
    <property type="entry name" value="FOLYLPOLYGLUTAMATE SYNTHASE-RELATED"/>
    <property type="match status" value="1"/>
</dbReference>
<evidence type="ECO:0000256" key="11">
    <source>
        <dbReference type="PIRNR" id="PIRNR001563"/>
    </source>
</evidence>
<comment type="catalytic activity">
    <reaction evidence="10">
        <text>(6S)-5,6,7,8-tetrahydrofolyl-(gamma-L-Glu)(n) + L-glutamate + ATP = (6S)-5,6,7,8-tetrahydrofolyl-(gamma-L-Glu)(n+1) + ADP + phosphate + H(+)</text>
        <dbReference type="Rhea" id="RHEA:10580"/>
        <dbReference type="Rhea" id="RHEA-COMP:14738"/>
        <dbReference type="Rhea" id="RHEA-COMP:14740"/>
        <dbReference type="ChEBI" id="CHEBI:15378"/>
        <dbReference type="ChEBI" id="CHEBI:29985"/>
        <dbReference type="ChEBI" id="CHEBI:30616"/>
        <dbReference type="ChEBI" id="CHEBI:43474"/>
        <dbReference type="ChEBI" id="CHEBI:141005"/>
        <dbReference type="ChEBI" id="CHEBI:456216"/>
        <dbReference type="EC" id="6.3.2.17"/>
    </reaction>
</comment>
<evidence type="ECO:0000256" key="8">
    <source>
        <dbReference type="ARBA" id="ARBA00022842"/>
    </source>
</evidence>
<dbReference type="InterPro" id="IPR018109">
    <property type="entry name" value="Folylpolyglutamate_synth_CS"/>
</dbReference>
<feature type="domain" description="Mur ligase central" evidence="13">
    <location>
        <begin position="54"/>
        <end position="278"/>
    </location>
</feature>
<dbReference type="GO" id="GO:0005524">
    <property type="term" value="F:ATP binding"/>
    <property type="evidence" value="ECO:0007669"/>
    <property type="project" value="UniProtKB-KW"/>
</dbReference>
<evidence type="ECO:0000256" key="5">
    <source>
        <dbReference type="ARBA" id="ARBA00022723"/>
    </source>
</evidence>
<evidence type="ECO:0000256" key="6">
    <source>
        <dbReference type="ARBA" id="ARBA00022741"/>
    </source>
</evidence>
<dbReference type="NCBIfam" id="TIGR01499">
    <property type="entry name" value="folC"/>
    <property type="match status" value="1"/>
</dbReference>
<reference evidence="14 15" key="1">
    <citation type="submission" date="2019-03" db="EMBL/GenBank/DDBJ databases">
        <title>Metabolic potential of uncultured bacteria and archaea associated with petroleum seepage in deep-sea sediments.</title>
        <authorList>
            <person name="Dong X."/>
            <person name="Hubert C."/>
        </authorList>
    </citation>
    <scope>NUCLEOTIDE SEQUENCE [LARGE SCALE GENOMIC DNA]</scope>
    <source>
        <strain evidence="14">E44_bin7</strain>
    </source>
</reference>
<dbReference type="GO" id="GO:0005737">
    <property type="term" value="C:cytoplasm"/>
    <property type="evidence" value="ECO:0007669"/>
    <property type="project" value="TreeGrafter"/>
</dbReference>
<sequence>MWSYKEALKYVDSFVNYEKKEWIPYKKKFFDLRKMRYLLSLMGNPHQHLRTIHIAGTKGKGSTAAIIASILKRGGLKVGLYTSPHLISPRERIRIGDDLIKKEEFAYFLSQIKSRLKTSSYQIPFTFFEIYTALAFLYFFNQKVDLAILEVGLGGRLDATNVIYPLVAVITQISLDHTRELGKELVAIAKEKAGIIKKGSTVITSPQDTSVMEVIEQVAREKKARLYKVGKDIRFKRIESNLYNQTFRVETTKQGYNHLYLSLAGGHQLINAATAIGAIDLLERYGVFTPPEAVVQGLKKVKWPGRIQILSTKPLLLVDCAHNEASAKALAKYLKETFPEKGIVLILSILKNKDVEGIGRALCPLADRIILTKVNSPRALEPLDLKRKIEKFCEARKITIKKEISNAAFYARSLASSEDLICVTGSVYLAGETLKYYQKKGGSLCLEE</sequence>
<evidence type="ECO:0000256" key="3">
    <source>
        <dbReference type="ARBA" id="ARBA00013025"/>
    </source>
</evidence>
<evidence type="ECO:0000256" key="1">
    <source>
        <dbReference type="ARBA" id="ARBA00001946"/>
    </source>
</evidence>
<dbReference type="PIRSF" id="PIRSF001563">
    <property type="entry name" value="Folylpolyglu_synth"/>
    <property type="match status" value="1"/>
</dbReference>
<evidence type="ECO:0000256" key="9">
    <source>
        <dbReference type="ARBA" id="ARBA00030592"/>
    </source>
</evidence>
<dbReference type="InterPro" id="IPR001645">
    <property type="entry name" value="Folylpolyglutamate_synth"/>
</dbReference>
<evidence type="ECO:0000256" key="7">
    <source>
        <dbReference type="ARBA" id="ARBA00022840"/>
    </source>
</evidence>
<dbReference type="FunFam" id="3.40.1190.10:FF:000011">
    <property type="entry name" value="Folylpolyglutamate synthase/dihydrofolate synthase"/>
    <property type="match status" value="1"/>
</dbReference>
<comment type="similarity">
    <text evidence="2 11">Belongs to the folylpolyglutamate synthase family.</text>
</comment>
<organism evidence="14 15">
    <name type="scientific">Aerophobetes bacterium</name>
    <dbReference type="NCBI Taxonomy" id="2030807"/>
    <lineage>
        <taxon>Bacteria</taxon>
        <taxon>Candidatus Aerophobota</taxon>
    </lineage>
</organism>